<proteinExistence type="predicted"/>
<dbReference type="AlphaFoldDB" id="A0A7W6DVJ0"/>
<evidence type="ECO:0000313" key="1">
    <source>
        <dbReference type="EMBL" id="MBB3988571.1"/>
    </source>
</evidence>
<evidence type="ECO:0000313" key="2">
    <source>
        <dbReference type="Proteomes" id="UP000541426"/>
    </source>
</evidence>
<sequence length="103" mass="11799">MGVRPPWRASLFQQQSHRPEPRFAIKEFAKSRRWRGARPRFARTLFANFASYGHHRQVACATTATTRSGGTKSNRKHRAKVAPSYIKAARACRITENSLQVIF</sequence>
<organism evidence="1 2">
    <name type="scientific">Sagittula marina</name>
    <dbReference type="NCBI Taxonomy" id="943940"/>
    <lineage>
        <taxon>Bacteria</taxon>
        <taxon>Pseudomonadati</taxon>
        <taxon>Pseudomonadota</taxon>
        <taxon>Alphaproteobacteria</taxon>
        <taxon>Rhodobacterales</taxon>
        <taxon>Roseobacteraceae</taxon>
        <taxon>Sagittula</taxon>
    </lineage>
</organism>
<accession>A0A7W6DVJ0</accession>
<gene>
    <name evidence="1" type="ORF">GGQ68_004929</name>
</gene>
<comment type="caution">
    <text evidence="1">The sequence shown here is derived from an EMBL/GenBank/DDBJ whole genome shotgun (WGS) entry which is preliminary data.</text>
</comment>
<dbReference type="Proteomes" id="UP000541426">
    <property type="component" value="Unassembled WGS sequence"/>
</dbReference>
<protein>
    <submittedName>
        <fullName evidence="1">Uncharacterized protein</fullName>
    </submittedName>
</protein>
<keyword evidence="2" id="KW-1185">Reference proteome</keyword>
<dbReference type="EMBL" id="JACIEJ010000031">
    <property type="protein sequence ID" value="MBB3988571.1"/>
    <property type="molecule type" value="Genomic_DNA"/>
</dbReference>
<name>A0A7W6DVJ0_9RHOB</name>
<reference evidence="1 2" key="1">
    <citation type="submission" date="2020-08" db="EMBL/GenBank/DDBJ databases">
        <title>Genomic Encyclopedia of Type Strains, Phase IV (KMG-IV): sequencing the most valuable type-strain genomes for metagenomic binning, comparative biology and taxonomic classification.</title>
        <authorList>
            <person name="Goeker M."/>
        </authorList>
    </citation>
    <scope>NUCLEOTIDE SEQUENCE [LARGE SCALE GENOMIC DNA]</scope>
    <source>
        <strain evidence="1 2">DSM 102235</strain>
    </source>
</reference>